<dbReference type="PANTHER" id="PTHR12271">
    <property type="entry name" value="POLY A POLYMERASE CID PAP -RELATED"/>
    <property type="match status" value="1"/>
</dbReference>
<dbReference type="GeneTree" id="ENSGT00940000156859"/>
<reference evidence="3" key="3">
    <citation type="submission" date="2025-09" db="UniProtKB">
        <authorList>
            <consortium name="Ensembl"/>
        </authorList>
    </citation>
    <scope>IDENTIFICATION</scope>
</reference>
<reference evidence="3 4" key="1">
    <citation type="submission" date="2016-06" db="EMBL/GenBank/DDBJ databases">
        <title>Genome of Rhinopithecus bieti.</title>
        <authorList>
            <person name="Wu"/>
            <person name="C.-I. and Zhang"/>
            <person name="Y."/>
        </authorList>
    </citation>
    <scope>NUCLEOTIDE SEQUENCE</scope>
</reference>
<evidence type="ECO:0000313" key="4">
    <source>
        <dbReference type="Proteomes" id="UP000233180"/>
    </source>
</evidence>
<dbReference type="STRING" id="61621.ENSRBIP00000023159"/>
<name>A0A2K6LI07_RHIBE</name>
<evidence type="ECO:0000256" key="2">
    <source>
        <dbReference type="SAM" id="Phobius"/>
    </source>
</evidence>
<reference evidence="3" key="2">
    <citation type="submission" date="2025-08" db="UniProtKB">
        <authorList>
            <consortium name="Ensembl"/>
        </authorList>
    </citation>
    <scope>IDENTIFICATION</scope>
</reference>
<dbReference type="SUPFAM" id="SSF81631">
    <property type="entry name" value="PAP/OAS1 substrate-binding domain"/>
    <property type="match status" value="1"/>
</dbReference>
<keyword evidence="2" id="KW-0812">Transmembrane</keyword>
<dbReference type="Proteomes" id="UP000233180">
    <property type="component" value="Unassembled WGS sequence"/>
</dbReference>
<dbReference type="OMA" id="YLGHWVR"/>
<feature type="transmembrane region" description="Helical" evidence="2">
    <location>
        <begin position="106"/>
        <end position="124"/>
    </location>
</feature>
<evidence type="ECO:0000313" key="3">
    <source>
        <dbReference type="Ensembl" id="ENSRBIP00000023159.1"/>
    </source>
</evidence>
<evidence type="ECO:0000256" key="1">
    <source>
        <dbReference type="ARBA" id="ARBA00012388"/>
    </source>
</evidence>
<organism evidence="3 4">
    <name type="scientific">Rhinopithecus bieti</name>
    <name type="common">Black snub-nosed monkey</name>
    <name type="synonym">Pygathrix bieti</name>
    <dbReference type="NCBI Taxonomy" id="61621"/>
    <lineage>
        <taxon>Eukaryota</taxon>
        <taxon>Metazoa</taxon>
        <taxon>Chordata</taxon>
        <taxon>Craniata</taxon>
        <taxon>Vertebrata</taxon>
        <taxon>Euteleostomi</taxon>
        <taxon>Mammalia</taxon>
        <taxon>Eutheria</taxon>
        <taxon>Euarchontoglires</taxon>
        <taxon>Primates</taxon>
        <taxon>Haplorrhini</taxon>
        <taxon>Catarrhini</taxon>
        <taxon>Cercopithecidae</taxon>
        <taxon>Colobinae</taxon>
        <taxon>Rhinopithecus</taxon>
    </lineage>
</organism>
<accession>A0A2K6LI07</accession>
<protein>
    <recommendedName>
        <fullName evidence="1">polynucleotide adenylyltransferase</fullName>
        <ecNumber evidence="1">2.7.7.19</ecNumber>
    </recommendedName>
</protein>
<keyword evidence="2" id="KW-1133">Transmembrane helix</keyword>
<dbReference type="AlphaFoldDB" id="A0A2K6LI07"/>
<keyword evidence="4" id="KW-1185">Reference proteome</keyword>
<sequence length="125" mass="14269">MYISCWHKRHFQTCITLFSFFLSHPHPSPLTSGLLCKVSAGNENACLTTKHLTALGKLEPKLVPLVIAFRYWAKLCSIDRPEEGGLPPYVFALMAIFFLQQRKEPLLPVYLGSWVSNIFLLIYLN</sequence>
<dbReference type="PANTHER" id="PTHR12271:SF40">
    <property type="entry name" value="POLY(A) RNA POLYMERASE GLD2"/>
    <property type="match status" value="1"/>
</dbReference>
<dbReference type="EC" id="2.7.7.19" evidence="1"/>
<dbReference type="Ensembl" id="ENSRBIT00000047052.1">
    <property type="protein sequence ID" value="ENSRBIP00000023159.1"/>
    <property type="gene ID" value="ENSRBIG00000035507.1"/>
</dbReference>
<proteinExistence type="predicted"/>
<dbReference type="GO" id="GO:1990817">
    <property type="term" value="F:poly(A) RNA polymerase activity"/>
    <property type="evidence" value="ECO:0007669"/>
    <property type="project" value="UniProtKB-EC"/>
</dbReference>
<keyword evidence="2" id="KW-0472">Membrane</keyword>
<dbReference type="Gene3D" id="1.10.1410.10">
    <property type="match status" value="1"/>
</dbReference>
<dbReference type="GO" id="GO:0031123">
    <property type="term" value="P:RNA 3'-end processing"/>
    <property type="evidence" value="ECO:0007669"/>
    <property type="project" value="TreeGrafter"/>
</dbReference>